<keyword evidence="2" id="KW-0028">Amino-acid biosynthesis</keyword>
<evidence type="ECO:0000256" key="12">
    <source>
        <dbReference type="NCBIfam" id="TIGR00036"/>
    </source>
</evidence>
<comment type="catalytic activity">
    <reaction evidence="10">
        <text>(S)-2,3,4,5-tetrahydrodipicolinate + NADP(+) + H2O = (2S,4S)-4-hydroxy-2,3,4,5-tetrahydrodipicolinate + NADPH + H(+)</text>
        <dbReference type="Rhea" id="RHEA:35331"/>
        <dbReference type="ChEBI" id="CHEBI:15377"/>
        <dbReference type="ChEBI" id="CHEBI:15378"/>
        <dbReference type="ChEBI" id="CHEBI:16845"/>
        <dbReference type="ChEBI" id="CHEBI:57783"/>
        <dbReference type="ChEBI" id="CHEBI:58349"/>
        <dbReference type="ChEBI" id="CHEBI:67139"/>
        <dbReference type="EC" id="1.17.1.8"/>
    </reaction>
</comment>
<dbReference type="SUPFAM" id="SSF55347">
    <property type="entry name" value="Glyceraldehyde-3-phosphate dehydrogenase-like, C-terminal domain"/>
    <property type="match status" value="1"/>
</dbReference>
<evidence type="ECO:0000256" key="3">
    <source>
        <dbReference type="ARBA" id="ARBA00022857"/>
    </source>
</evidence>
<keyword evidence="5 15" id="KW-0560">Oxidoreductase</keyword>
<accession>A0A4V2ZAC0</accession>
<dbReference type="AlphaFoldDB" id="A0A4V2ZAC0"/>
<evidence type="ECO:0000259" key="14">
    <source>
        <dbReference type="Pfam" id="PF05173"/>
    </source>
</evidence>
<evidence type="ECO:0000313" key="15">
    <source>
        <dbReference type="EMBL" id="TDE51468.1"/>
    </source>
</evidence>
<dbReference type="Proteomes" id="UP000295136">
    <property type="component" value="Unassembled WGS sequence"/>
</dbReference>
<evidence type="ECO:0000313" key="16">
    <source>
        <dbReference type="Proteomes" id="UP000295136"/>
    </source>
</evidence>
<dbReference type="Gene3D" id="3.40.50.720">
    <property type="entry name" value="NAD(P)-binding Rossmann-like Domain"/>
    <property type="match status" value="1"/>
</dbReference>
<evidence type="ECO:0000256" key="7">
    <source>
        <dbReference type="ARBA" id="ARBA00023154"/>
    </source>
</evidence>
<evidence type="ECO:0000256" key="10">
    <source>
        <dbReference type="ARBA" id="ARBA00049080"/>
    </source>
</evidence>
<reference evidence="15 16" key="1">
    <citation type="submission" date="2019-03" db="EMBL/GenBank/DDBJ databases">
        <title>Draft genome sequences of novel Actinobacteria.</title>
        <authorList>
            <person name="Sahin N."/>
            <person name="Ay H."/>
            <person name="Saygin H."/>
        </authorList>
    </citation>
    <scope>NUCLEOTIDE SEQUENCE [LARGE SCALE GENOMIC DNA]</scope>
    <source>
        <strain evidence="15 16">6K102</strain>
    </source>
</reference>
<dbReference type="InterPro" id="IPR000846">
    <property type="entry name" value="DapB_N"/>
</dbReference>
<name>A0A4V2ZAC0_9ACTN</name>
<comment type="caution">
    <text evidence="15">The sequence shown here is derived from an EMBL/GenBank/DDBJ whole genome shotgun (WGS) entry which is preliminary data.</text>
</comment>
<evidence type="ECO:0000259" key="13">
    <source>
        <dbReference type="Pfam" id="PF01113"/>
    </source>
</evidence>
<dbReference type="InterPro" id="IPR023940">
    <property type="entry name" value="DHDPR_bac"/>
</dbReference>
<dbReference type="InterPro" id="IPR022663">
    <property type="entry name" value="DapB_C"/>
</dbReference>
<dbReference type="Pfam" id="PF01113">
    <property type="entry name" value="DapB_N"/>
    <property type="match status" value="1"/>
</dbReference>
<dbReference type="GO" id="GO:0019877">
    <property type="term" value="P:diaminopimelate biosynthetic process"/>
    <property type="evidence" value="ECO:0007669"/>
    <property type="project" value="UniProtKB-KW"/>
</dbReference>
<evidence type="ECO:0000256" key="6">
    <source>
        <dbReference type="ARBA" id="ARBA00023027"/>
    </source>
</evidence>
<dbReference type="CDD" id="cd02274">
    <property type="entry name" value="DHDPR_N"/>
    <property type="match status" value="1"/>
</dbReference>
<organism evidence="15 16">
    <name type="scientific">Nonomuraea mesophila</name>
    <dbReference type="NCBI Taxonomy" id="2530382"/>
    <lineage>
        <taxon>Bacteria</taxon>
        <taxon>Bacillati</taxon>
        <taxon>Actinomycetota</taxon>
        <taxon>Actinomycetes</taxon>
        <taxon>Streptosporangiales</taxon>
        <taxon>Streptosporangiaceae</taxon>
        <taxon>Nonomuraea</taxon>
    </lineage>
</organism>
<gene>
    <name evidence="15" type="primary">dapB</name>
    <name evidence="15" type="ORF">E1295_18350</name>
</gene>
<dbReference type="GO" id="GO:0005829">
    <property type="term" value="C:cytosol"/>
    <property type="evidence" value="ECO:0007669"/>
    <property type="project" value="TreeGrafter"/>
</dbReference>
<feature type="domain" description="Dihydrodipicolinate reductase N-terminal" evidence="13">
    <location>
        <begin position="3"/>
        <end position="125"/>
    </location>
</feature>
<evidence type="ECO:0000256" key="9">
    <source>
        <dbReference type="ARBA" id="ARBA00038983"/>
    </source>
</evidence>
<evidence type="ECO:0000256" key="1">
    <source>
        <dbReference type="ARBA" id="ARBA00006642"/>
    </source>
</evidence>
<dbReference type="InterPro" id="IPR036291">
    <property type="entry name" value="NAD(P)-bd_dom_sf"/>
</dbReference>
<dbReference type="PIRSF" id="PIRSF000161">
    <property type="entry name" value="DHPR"/>
    <property type="match status" value="1"/>
</dbReference>
<keyword evidence="4" id="KW-0220">Diaminopimelate biosynthesis</keyword>
<dbReference type="EC" id="1.17.1.8" evidence="9 12"/>
<dbReference type="SUPFAM" id="SSF51735">
    <property type="entry name" value="NAD(P)-binding Rossmann-fold domains"/>
    <property type="match status" value="1"/>
</dbReference>
<feature type="domain" description="Dihydrodipicolinate reductase C-terminal" evidence="14">
    <location>
        <begin position="128"/>
        <end position="252"/>
    </location>
</feature>
<evidence type="ECO:0000256" key="5">
    <source>
        <dbReference type="ARBA" id="ARBA00023002"/>
    </source>
</evidence>
<proteinExistence type="inferred from homology"/>
<dbReference type="PANTHER" id="PTHR20836">
    <property type="entry name" value="DIHYDRODIPICOLINATE REDUCTASE"/>
    <property type="match status" value="1"/>
</dbReference>
<comment type="catalytic activity">
    <reaction evidence="11">
        <text>(S)-2,3,4,5-tetrahydrodipicolinate + NAD(+) + H2O = (2S,4S)-4-hydroxy-2,3,4,5-tetrahydrodipicolinate + NADH + H(+)</text>
        <dbReference type="Rhea" id="RHEA:35323"/>
        <dbReference type="ChEBI" id="CHEBI:15377"/>
        <dbReference type="ChEBI" id="CHEBI:15378"/>
        <dbReference type="ChEBI" id="CHEBI:16845"/>
        <dbReference type="ChEBI" id="CHEBI:57540"/>
        <dbReference type="ChEBI" id="CHEBI:57945"/>
        <dbReference type="ChEBI" id="CHEBI:67139"/>
        <dbReference type="EC" id="1.17.1.8"/>
    </reaction>
</comment>
<keyword evidence="16" id="KW-1185">Reference proteome</keyword>
<keyword evidence="7" id="KW-0457">Lysine biosynthesis</keyword>
<protein>
    <recommendedName>
        <fullName evidence="9 12">4-hydroxy-tetrahydrodipicolinate reductase</fullName>
        <ecNumber evidence="9 12">1.17.1.8</ecNumber>
    </recommendedName>
</protein>
<comment type="similarity">
    <text evidence="1">Belongs to the DapB family.</text>
</comment>
<evidence type="ECO:0000256" key="4">
    <source>
        <dbReference type="ARBA" id="ARBA00022915"/>
    </source>
</evidence>
<sequence>MSVRVCVAGATGWTGRPVAAAVIEAPDLELTSAVSRSAAGSDLGVAWGQDPIGVPVHGRLAEALDDVDVVVDYTSHETIRAHTILAIEHGVHVVVGSSGLSAHDLAEIDEVARRARVGVFAGGNFSLGATVLTQAALLAAQYLRTWEIVDYASQHKPDAPSGTARELAERLAEHGPPTVDRPVADTGGQAEARGATVAGTQVHSLRLPSYELATEVIFGGADERLVIRHESGHSAEKFVAGTLHAIRSVPGVIGVVRGLDPDALAQQT</sequence>
<keyword evidence="6" id="KW-0520">NAD</keyword>
<dbReference type="EMBL" id="SMLD01000043">
    <property type="protein sequence ID" value="TDE51468.1"/>
    <property type="molecule type" value="Genomic_DNA"/>
</dbReference>
<evidence type="ECO:0000256" key="11">
    <source>
        <dbReference type="ARBA" id="ARBA00049396"/>
    </source>
</evidence>
<keyword evidence="3" id="KW-0521">NADP</keyword>
<dbReference type="GO" id="GO:0009089">
    <property type="term" value="P:lysine biosynthetic process via diaminopimelate"/>
    <property type="evidence" value="ECO:0007669"/>
    <property type="project" value="UniProtKB-UniRule"/>
</dbReference>
<dbReference type="Gene3D" id="3.30.360.10">
    <property type="entry name" value="Dihydrodipicolinate Reductase, domain 2"/>
    <property type="match status" value="1"/>
</dbReference>
<dbReference type="Pfam" id="PF05173">
    <property type="entry name" value="DapB_C"/>
    <property type="match status" value="1"/>
</dbReference>
<evidence type="ECO:0000256" key="8">
    <source>
        <dbReference type="ARBA" id="ARBA00037922"/>
    </source>
</evidence>
<dbReference type="GO" id="GO:0008839">
    <property type="term" value="F:4-hydroxy-tetrahydrodipicolinate reductase"/>
    <property type="evidence" value="ECO:0007669"/>
    <property type="project" value="UniProtKB-UniRule"/>
</dbReference>
<dbReference type="RefSeq" id="WP_132631543.1">
    <property type="nucleotide sequence ID" value="NZ_SMLD01000043.1"/>
</dbReference>
<dbReference type="PANTHER" id="PTHR20836:SF0">
    <property type="entry name" value="4-HYDROXY-TETRAHYDRODIPICOLINATE REDUCTASE 1, CHLOROPLASTIC-RELATED"/>
    <property type="match status" value="1"/>
</dbReference>
<comment type="pathway">
    <text evidence="8">Amino-acid biosynthesis; L-lysine biosynthesis via DAP pathway; (S)-tetrahydrodipicolinate from L-aspartate: step 4/4.</text>
</comment>
<evidence type="ECO:0000256" key="2">
    <source>
        <dbReference type="ARBA" id="ARBA00022605"/>
    </source>
</evidence>
<dbReference type="NCBIfam" id="TIGR00036">
    <property type="entry name" value="dapB"/>
    <property type="match status" value="1"/>
</dbReference>